<evidence type="ECO:0000313" key="3">
    <source>
        <dbReference type="EMBL" id="GJM64742.1"/>
    </source>
</evidence>
<dbReference type="EMBL" id="BQKE01000006">
    <property type="protein sequence ID" value="GJM64742.1"/>
    <property type="molecule type" value="Genomic_DNA"/>
</dbReference>
<dbReference type="SUPFAM" id="SSF46785">
    <property type="entry name" value="Winged helix' DNA-binding domain"/>
    <property type="match status" value="1"/>
</dbReference>
<name>A0AAN4W5K1_9BACT</name>
<evidence type="ECO:0000259" key="2">
    <source>
        <dbReference type="Pfam" id="PF01051"/>
    </source>
</evidence>
<proteinExistence type="inferred from homology"/>
<comment type="similarity">
    <text evidence="1">Belongs to the initiator RepB protein family.</text>
</comment>
<dbReference type="Pfam" id="PF21205">
    <property type="entry name" value="Rep3_C"/>
    <property type="match status" value="1"/>
</dbReference>
<comment type="caution">
    <text evidence="3">The sequence shown here is derived from an EMBL/GenBank/DDBJ whole genome shotgun (WGS) entry which is preliminary data.</text>
</comment>
<protein>
    <recommendedName>
        <fullName evidence="2">Initiator Rep protein WH1 domain-containing protein</fullName>
    </recommendedName>
</protein>
<evidence type="ECO:0000313" key="4">
    <source>
        <dbReference type="Proteomes" id="UP001310022"/>
    </source>
</evidence>
<dbReference type="InterPro" id="IPR036390">
    <property type="entry name" value="WH_DNA-bd_sf"/>
</dbReference>
<dbReference type="Gene3D" id="1.10.10.10">
    <property type="entry name" value="Winged helix-like DNA-binding domain superfamily/Winged helix DNA-binding domain"/>
    <property type="match status" value="2"/>
</dbReference>
<dbReference type="RefSeq" id="WP_060690166.1">
    <property type="nucleotide sequence ID" value="NZ_BQKE01000006.1"/>
</dbReference>
<dbReference type="GO" id="GO:0006270">
    <property type="term" value="P:DNA replication initiation"/>
    <property type="evidence" value="ECO:0007669"/>
    <property type="project" value="InterPro"/>
</dbReference>
<sequence length="490" mass="57534">MDIENSVLNFRVQKSNKLINSKQEGLTATQNKILLIAANRYVMAQNGELDLPTDERGRQYVPLFPRDFFGGEKVNGRALQQIKEQLGDLTGISVFLRIQTEEMEEERRIPIASAVRGYRDRKTKKTVEGKEMQVSLSPEIVEMFIKQWDKGNFTQYLYEKVRDFRVGSAFKLYEVLLQHLTKNRLQHGQVKFSVEMLGEMLARGSYRNKKNGNLIYSEFKRNVLAKSINDINSNDRCDLEVTSLEEKRLGRKVQDVFFHVRYKQGRHFKADSAMKDPEVGELSVVTDQLVEKWVRALVARFKRIGRSNWHQLVLQLKNEYDNDRIEKNIDYLLCQQQRIKNPQGYLRTAIKENYAESVPQTELFAVAPKATKAPVYEAPKPNLEKREWEVHKERIAEEFNQYWKDLCFQYYNQLGEDCLDDYLEYLQNEAPALERKSLSSWEMQTPSEEAIRFFGRYLIKNFGTPQERLYQVKGLKAYAKKVYQFDVDAF</sequence>
<dbReference type="Proteomes" id="UP001310022">
    <property type="component" value="Unassembled WGS sequence"/>
</dbReference>
<dbReference type="InterPro" id="IPR036388">
    <property type="entry name" value="WH-like_DNA-bd_sf"/>
</dbReference>
<accession>A0AAN4W5K1</accession>
<organism evidence="3 4">
    <name type="scientific">Persicobacter diffluens</name>
    <dbReference type="NCBI Taxonomy" id="981"/>
    <lineage>
        <taxon>Bacteria</taxon>
        <taxon>Pseudomonadati</taxon>
        <taxon>Bacteroidota</taxon>
        <taxon>Cytophagia</taxon>
        <taxon>Cytophagales</taxon>
        <taxon>Persicobacteraceae</taxon>
        <taxon>Persicobacter</taxon>
    </lineage>
</organism>
<reference evidence="3 4" key="1">
    <citation type="submission" date="2021-12" db="EMBL/GenBank/DDBJ databases">
        <title>Genome sequencing of bacteria with rrn-lacking chromosome and rrn-plasmid.</title>
        <authorList>
            <person name="Anda M."/>
            <person name="Iwasaki W."/>
        </authorList>
    </citation>
    <scope>NUCLEOTIDE SEQUENCE [LARGE SCALE GENOMIC DNA]</scope>
    <source>
        <strain evidence="3 4">NBRC 15940</strain>
    </source>
</reference>
<dbReference type="InterPro" id="IPR000525">
    <property type="entry name" value="Initiator_Rep_WH1"/>
</dbReference>
<dbReference type="GO" id="GO:0003887">
    <property type="term" value="F:DNA-directed DNA polymerase activity"/>
    <property type="evidence" value="ECO:0007669"/>
    <property type="project" value="InterPro"/>
</dbReference>
<dbReference type="AlphaFoldDB" id="A0AAN4W5K1"/>
<gene>
    <name evidence="3" type="ORF">PEDI_52940</name>
</gene>
<keyword evidence="4" id="KW-1185">Reference proteome</keyword>
<evidence type="ECO:0000256" key="1">
    <source>
        <dbReference type="ARBA" id="ARBA00038283"/>
    </source>
</evidence>
<feature type="domain" description="Initiator Rep protein WH1" evidence="2">
    <location>
        <begin position="12"/>
        <end position="176"/>
    </location>
</feature>
<dbReference type="Pfam" id="PF01051">
    <property type="entry name" value="Rep3_N"/>
    <property type="match status" value="1"/>
</dbReference>